<keyword evidence="2 8" id="KW-0813">Transport</keyword>
<feature type="transmembrane region" description="Helical" evidence="8">
    <location>
        <begin position="315"/>
        <end position="342"/>
    </location>
</feature>
<comment type="caution">
    <text evidence="10">The sequence shown here is derived from an EMBL/GenBank/DDBJ whole genome shotgun (WGS) entry which is preliminary data.</text>
</comment>
<comment type="similarity">
    <text evidence="8">Belongs to the binding-protein-dependent transport system permease family.</text>
</comment>
<evidence type="ECO:0000256" key="2">
    <source>
        <dbReference type="ARBA" id="ARBA00022448"/>
    </source>
</evidence>
<keyword evidence="6 8" id="KW-1133">Transmembrane helix</keyword>
<feature type="domain" description="ABC transmembrane type-1" evidence="9">
    <location>
        <begin position="366"/>
        <end position="553"/>
    </location>
</feature>
<dbReference type="RefSeq" id="WP_246378603.1">
    <property type="nucleotide sequence ID" value="NZ_JACHXQ010000010.1"/>
</dbReference>
<keyword evidence="11" id="KW-1185">Reference proteome</keyword>
<name>A0A7W5H0D2_9GAMM</name>
<dbReference type="Pfam" id="PF00528">
    <property type="entry name" value="BPD_transp_1"/>
    <property type="match status" value="1"/>
</dbReference>
<dbReference type="PANTHER" id="PTHR43357">
    <property type="entry name" value="INNER MEMBRANE ABC TRANSPORTER PERMEASE PROTEIN YDCV"/>
    <property type="match status" value="1"/>
</dbReference>
<evidence type="ECO:0000313" key="11">
    <source>
        <dbReference type="Proteomes" id="UP000563050"/>
    </source>
</evidence>
<evidence type="ECO:0000256" key="7">
    <source>
        <dbReference type="ARBA" id="ARBA00023136"/>
    </source>
</evidence>
<feature type="transmembrane region" description="Helical" evidence="8">
    <location>
        <begin position="12"/>
        <end position="45"/>
    </location>
</feature>
<feature type="transmembrane region" description="Helical" evidence="8">
    <location>
        <begin position="202"/>
        <end position="227"/>
    </location>
</feature>
<evidence type="ECO:0000256" key="5">
    <source>
        <dbReference type="ARBA" id="ARBA00022692"/>
    </source>
</evidence>
<feature type="transmembrane region" description="Helical" evidence="8">
    <location>
        <begin position="262"/>
        <end position="285"/>
    </location>
</feature>
<dbReference type="CDD" id="cd06261">
    <property type="entry name" value="TM_PBP2"/>
    <property type="match status" value="1"/>
</dbReference>
<proteinExistence type="inferred from homology"/>
<dbReference type="AlphaFoldDB" id="A0A7W5H0D2"/>
<dbReference type="SUPFAM" id="SSF161098">
    <property type="entry name" value="MetI-like"/>
    <property type="match status" value="2"/>
</dbReference>
<reference evidence="10 11" key="1">
    <citation type="submission" date="2020-08" db="EMBL/GenBank/DDBJ databases">
        <title>Genomic Encyclopedia of Type Strains, Phase III (KMG-III): the genomes of soil and plant-associated and newly described type strains.</title>
        <authorList>
            <person name="Whitman W."/>
        </authorList>
    </citation>
    <scope>NUCLEOTIDE SEQUENCE [LARGE SCALE GENOMIC DNA]</scope>
    <source>
        <strain evidence="10 11">CECT 7341</strain>
    </source>
</reference>
<feature type="domain" description="ABC transmembrane type-1" evidence="9">
    <location>
        <begin position="66"/>
        <end position="281"/>
    </location>
</feature>
<evidence type="ECO:0000313" key="10">
    <source>
        <dbReference type="EMBL" id="MBB3185222.1"/>
    </source>
</evidence>
<dbReference type="EMBL" id="JACHXQ010000010">
    <property type="protein sequence ID" value="MBB3185222.1"/>
    <property type="molecule type" value="Genomic_DNA"/>
</dbReference>
<dbReference type="GO" id="GO:0005886">
    <property type="term" value="C:plasma membrane"/>
    <property type="evidence" value="ECO:0007669"/>
    <property type="project" value="UniProtKB-SubCell"/>
</dbReference>
<dbReference type="InterPro" id="IPR035906">
    <property type="entry name" value="MetI-like_sf"/>
</dbReference>
<protein>
    <submittedName>
        <fullName evidence="10">Putative thiamine transport system permease protein</fullName>
    </submittedName>
</protein>
<dbReference type="PROSITE" id="PS50928">
    <property type="entry name" value="ABC_TM1"/>
    <property type="match status" value="2"/>
</dbReference>
<dbReference type="PANTHER" id="PTHR43357:SF4">
    <property type="entry name" value="INNER MEMBRANE ABC TRANSPORTER PERMEASE PROTEIN YDCV"/>
    <property type="match status" value="1"/>
</dbReference>
<evidence type="ECO:0000256" key="4">
    <source>
        <dbReference type="ARBA" id="ARBA00022519"/>
    </source>
</evidence>
<keyword evidence="3" id="KW-1003">Cell membrane</keyword>
<accession>A0A7W5H0D2</accession>
<feature type="transmembrane region" description="Helical" evidence="8">
    <location>
        <begin position="535"/>
        <end position="556"/>
    </location>
</feature>
<evidence type="ECO:0000256" key="6">
    <source>
        <dbReference type="ARBA" id="ARBA00022989"/>
    </source>
</evidence>
<comment type="subcellular location">
    <subcellularLocation>
        <location evidence="1">Cell inner membrane</location>
        <topology evidence="1">Multi-pass membrane protein</topology>
    </subcellularLocation>
    <subcellularLocation>
        <location evidence="8">Cell membrane</location>
        <topology evidence="8">Multi-pass membrane protein</topology>
    </subcellularLocation>
</comment>
<organism evidence="10 11">
    <name type="scientific">Halomonas fontilapidosi</name>
    <dbReference type="NCBI Taxonomy" id="616675"/>
    <lineage>
        <taxon>Bacteria</taxon>
        <taxon>Pseudomonadati</taxon>
        <taxon>Pseudomonadota</taxon>
        <taxon>Gammaproteobacteria</taxon>
        <taxon>Oceanospirillales</taxon>
        <taxon>Halomonadaceae</taxon>
        <taxon>Halomonas</taxon>
    </lineage>
</organism>
<evidence type="ECO:0000256" key="8">
    <source>
        <dbReference type="RuleBase" id="RU363032"/>
    </source>
</evidence>
<evidence type="ECO:0000256" key="3">
    <source>
        <dbReference type="ARBA" id="ARBA00022475"/>
    </source>
</evidence>
<keyword evidence="7 8" id="KW-0472">Membrane</keyword>
<evidence type="ECO:0000259" key="9">
    <source>
        <dbReference type="PROSITE" id="PS50928"/>
    </source>
</evidence>
<feature type="transmembrane region" description="Helical" evidence="8">
    <location>
        <begin position="157"/>
        <end position="181"/>
    </location>
</feature>
<feature type="transmembrane region" description="Helical" evidence="8">
    <location>
        <begin position="435"/>
        <end position="456"/>
    </location>
</feature>
<dbReference type="InterPro" id="IPR000515">
    <property type="entry name" value="MetI-like"/>
</dbReference>
<feature type="transmembrane region" description="Helical" evidence="8">
    <location>
        <begin position="362"/>
        <end position="388"/>
    </location>
</feature>
<dbReference type="GO" id="GO:0055085">
    <property type="term" value="P:transmembrane transport"/>
    <property type="evidence" value="ECO:0007669"/>
    <property type="project" value="InterPro"/>
</dbReference>
<gene>
    <name evidence="10" type="ORF">FHR95_002803</name>
</gene>
<feature type="transmembrane region" description="Helical" evidence="8">
    <location>
        <begin position="400"/>
        <end position="423"/>
    </location>
</feature>
<sequence>MATDHPRDEGSLMLRLAPVLIVILLVAPILAGLTMALLPAFGYLPALGGERLSLDPWRALFAEPGIWRSAAISLASGLLATAISLAVVLLFLAAASGSRLDRWIRRLVSPLLSIPHAAAAFGLAFLIAPSGLVARLASPGLTGWERPPDLLIVHDPWGLSLIAGLVIKEIPFLLLMSLAALPQLDTERRVAMARSLGYRPTLAWWKVVAPSLYPLIRLPVFAVIAYASSVVDVAMILGPTLPPTLAVSILTWFSDPDLETRFLASAGAILQLGVTATALMIWWALERLVARLMRGWVIRGGRRRGEASLHIAGKLWVVLVTVIAFAGIAGLAIHSVAGFWRFPDLLPTSATLAHWARALPALAGPIASTALVAVASTLIAAALALAALENEQRSGRHPSRALWLLYLPLIVPQIAFLFGLVVVMEQLGTRPTHALVTFGHLLFVLPYVFLSLSEAYRRFDPRWSRLALTLGASRNGAFWRVRLPMLLAPILTAVAVGLAVSIGQYLPTQLLAGGRVTTVTTEAVSLAAGNNRRVIGVWALVQACLPLVGFIIAIGLPKLLWSNRRGMQGAP</sequence>
<feature type="transmembrane region" description="Helical" evidence="8">
    <location>
        <begin position="483"/>
        <end position="506"/>
    </location>
</feature>
<evidence type="ECO:0000256" key="1">
    <source>
        <dbReference type="ARBA" id="ARBA00004429"/>
    </source>
</evidence>
<feature type="transmembrane region" description="Helical" evidence="8">
    <location>
        <begin position="114"/>
        <end position="137"/>
    </location>
</feature>
<keyword evidence="4" id="KW-0997">Cell inner membrane</keyword>
<dbReference type="Proteomes" id="UP000563050">
    <property type="component" value="Unassembled WGS sequence"/>
</dbReference>
<keyword evidence="5 8" id="KW-0812">Transmembrane</keyword>
<feature type="transmembrane region" description="Helical" evidence="8">
    <location>
        <begin position="65"/>
        <end position="93"/>
    </location>
</feature>
<dbReference type="Gene3D" id="1.10.3720.10">
    <property type="entry name" value="MetI-like"/>
    <property type="match status" value="2"/>
</dbReference>